<name>A0A9P4GV78_9PLEO</name>
<dbReference type="PROSITE" id="PS50097">
    <property type="entry name" value="BTB"/>
    <property type="match status" value="1"/>
</dbReference>
<feature type="region of interest" description="Disordered" evidence="1">
    <location>
        <begin position="59"/>
        <end position="87"/>
    </location>
</feature>
<dbReference type="Gene3D" id="3.30.710.10">
    <property type="entry name" value="Potassium Channel Kv1.1, Chain A"/>
    <property type="match status" value="2"/>
</dbReference>
<sequence>MADNTRSELMLTFKSLFESGKYSDFVITCGSETYYVHRAVVCARSDFFERTERFAIGKEHDEGKVDLPEDEPAEYDRKLSDGGQSNDGGPTQLLLHAKMYEIGDKDDVKGLKDLARDKFLRRCNEYWDDYRFTPAAHHVFTTTPDEDVGLRSIVTSMISPHIELLNKPIEEALLHYLLASGKYADLVITCGDDRYNVHKAIVCYQSGFFDRAKKFPVGKESAEGVDDLPEGDPLIPTLPPDCFVQMDGSWTINDTKKDWISYKFPHSCNYGKDCGMNICPHHTCKWDSCRSKCEDFMCDTCIGPQPAEGDASQLLLHAKILSKAKFARACKKYWADDEFYIATEDALTTTPSSDQGLREILHDMIAIHSELLDEEGIQELLKAHPGFMFGVIKRQAKQMDNLKSGK</sequence>
<dbReference type="PANTHER" id="PTHR47843">
    <property type="entry name" value="BTB DOMAIN-CONTAINING PROTEIN-RELATED"/>
    <property type="match status" value="1"/>
</dbReference>
<evidence type="ECO:0000259" key="2">
    <source>
        <dbReference type="PROSITE" id="PS50097"/>
    </source>
</evidence>
<dbReference type="PANTHER" id="PTHR47843:SF5">
    <property type="entry name" value="BTB_POZ DOMAIN PROTEIN"/>
    <property type="match status" value="1"/>
</dbReference>
<dbReference type="InterPro" id="IPR000210">
    <property type="entry name" value="BTB/POZ_dom"/>
</dbReference>
<comment type="caution">
    <text evidence="3">The sequence shown here is derived from an EMBL/GenBank/DDBJ whole genome shotgun (WGS) entry which is preliminary data.</text>
</comment>
<protein>
    <recommendedName>
        <fullName evidence="2">BTB domain-containing protein</fullName>
    </recommendedName>
</protein>
<dbReference type="OrthoDB" id="6359816at2759"/>
<evidence type="ECO:0000313" key="4">
    <source>
        <dbReference type="Proteomes" id="UP000799777"/>
    </source>
</evidence>
<keyword evidence="4" id="KW-1185">Reference proteome</keyword>
<dbReference type="CDD" id="cd18186">
    <property type="entry name" value="BTB_POZ_ZBTB_KLHL-like"/>
    <property type="match status" value="1"/>
</dbReference>
<dbReference type="AlphaFoldDB" id="A0A9P4GV78"/>
<dbReference type="Proteomes" id="UP000799777">
    <property type="component" value="Unassembled WGS sequence"/>
</dbReference>
<gene>
    <name evidence="3" type="ORF">EK21DRAFT_105378</name>
</gene>
<feature type="domain" description="BTB" evidence="2">
    <location>
        <begin position="23"/>
        <end position="49"/>
    </location>
</feature>
<dbReference type="InterPro" id="IPR011333">
    <property type="entry name" value="SKP1/BTB/POZ_sf"/>
</dbReference>
<evidence type="ECO:0000256" key="1">
    <source>
        <dbReference type="SAM" id="MobiDB-lite"/>
    </source>
</evidence>
<evidence type="ECO:0000313" key="3">
    <source>
        <dbReference type="EMBL" id="KAF2023318.1"/>
    </source>
</evidence>
<reference evidence="3" key="1">
    <citation type="journal article" date="2020" name="Stud. Mycol.">
        <title>101 Dothideomycetes genomes: a test case for predicting lifestyles and emergence of pathogens.</title>
        <authorList>
            <person name="Haridas S."/>
            <person name="Albert R."/>
            <person name="Binder M."/>
            <person name="Bloem J."/>
            <person name="Labutti K."/>
            <person name="Salamov A."/>
            <person name="Andreopoulos B."/>
            <person name="Baker S."/>
            <person name="Barry K."/>
            <person name="Bills G."/>
            <person name="Bluhm B."/>
            <person name="Cannon C."/>
            <person name="Castanera R."/>
            <person name="Culley D."/>
            <person name="Daum C."/>
            <person name="Ezra D."/>
            <person name="Gonzalez J."/>
            <person name="Henrissat B."/>
            <person name="Kuo A."/>
            <person name="Liang C."/>
            <person name="Lipzen A."/>
            <person name="Lutzoni F."/>
            <person name="Magnuson J."/>
            <person name="Mondo S."/>
            <person name="Nolan M."/>
            <person name="Ohm R."/>
            <person name="Pangilinan J."/>
            <person name="Park H.-J."/>
            <person name="Ramirez L."/>
            <person name="Alfaro M."/>
            <person name="Sun H."/>
            <person name="Tritt A."/>
            <person name="Yoshinaga Y."/>
            <person name="Zwiers L.-H."/>
            <person name="Turgeon B."/>
            <person name="Goodwin S."/>
            <person name="Spatafora J."/>
            <person name="Crous P."/>
            <person name="Grigoriev I."/>
        </authorList>
    </citation>
    <scope>NUCLEOTIDE SEQUENCE</scope>
    <source>
        <strain evidence="3">CBS 110217</strain>
    </source>
</reference>
<dbReference type="EMBL" id="ML978359">
    <property type="protein sequence ID" value="KAF2023318.1"/>
    <property type="molecule type" value="Genomic_DNA"/>
</dbReference>
<dbReference type="SUPFAM" id="SSF54695">
    <property type="entry name" value="POZ domain"/>
    <property type="match status" value="2"/>
</dbReference>
<organism evidence="3 4">
    <name type="scientific">Setomelanomma holmii</name>
    <dbReference type="NCBI Taxonomy" id="210430"/>
    <lineage>
        <taxon>Eukaryota</taxon>
        <taxon>Fungi</taxon>
        <taxon>Dikarya</taxon>
        <taxon>Ascomycota</taxon>
        <taxon>Pezizomycotina</taxon>
        <taxon>Dothideomycetes</taxon>
        <taxon>Pleosporomycetidae</taxon>
        <taxon>Pleosporales</taxon>
        <taxon>Pleosporineae</taxon>
        <taxon>Phaeosphaeriaceae</taxon>
        <taxon>Setomelanomma</taxon>
    </lineage>
</organism>
<dbReference type="Pfam" id="PF00651">
    <property type="entry name" value="BTB"/>
    <property type="match status" value="1"/>
</dbReference>
<proteinExistence type="predicted"/>
<accession>A0A9P4GV78</accession>